<evidence type="ECO:0000256" key="1">
    <source>
        <dbReference type="ARBA" id="ARBA00022723"/>
    </source>
</evidence>
<dbReference type="Proteomes" id="UP000443582">
    <property type="component" value="Unassembled WGS sequence"/>
</dbReference>
<gene>
    <name evidence="3" type="ORF">DAY19_04680</name>
</gene>
<keyword evidence="4" id="KW-1185">Reference proteome</keyword>
<dbReference type="InterPro" id="IPR051785">
    <property type="entry name" value="MMCE/EMCE_epimerase"/>
</dbReference>
<dbReference type="Pfam" id="PF13669">
    <property type="entry name" value="Glyoxalase_4"/>
    <property type="match status" value="1"/>
</dbReference>
<organism evidence="3 4">
    <name type="scientific">Halobacteriovorax vibrionivorans</name>
    <dbReference type="NCBI Taxonomy" id="2152716"/>
    <lineage>
        <taxon>Bacteria</taxon>
        <taxon>Pseudomonadati</taxon>
        <taxon>Bdellovibrionota</taxon>
        <taxon>Bacteriovoracia</taxon>
        <taxon>Bacteriovoracales</taxon>
        <taxon>Halobacteriovoraceae</taxon>
        <taxon>Halobacteriovorax</taxon>
    </lineage>
</organism>
<dbReference type="PANTHER" id="PTHR43048">
    <property type="entry name" value="METHYLMALONYL-COA EPIMERASE"/>
    <property type="match status" value="1"/>
</dbReference>
<dbReference type="PROSITE" id="PS51819">
    <property type="entry name" value="VOC"/>
    <property type="match status" value="1"/>
</dbReference>
<accession>A0ABY0IKJ0</accession>
<feature type="domain" description="VOC" evidence="2">
    <location>
        <begin position="1"/>
        <end position="59"/>
    </location>
</feature>
<sequence length="133" mass="15263">MKVHHYGFLTLNLDKTIDKFSKLGYRVTSDIIKDNERGVNIVFMDHENSNGHTLELVEPSRDDSDVKSLISKLKSNLYHICYLTNDIDSQIEKLNMEGFITIQEPKPAIAFNNKNVAFLYTKETGIIELLESK</sequence>
<reference evidence="4" key="1">
    <citation type="journal article" date="2019" name="Int. J. Syst. Evol. Microbiol.">
        <title>Halobacteriovorax valvorus sp. nov., a novel prokaryotic predator isolated from coastal seawater of China.</title>
        <authorList>
            <person name="Chen M.-X."/>
        </authorList>
    </citation>
    <scope>NUCLEOTIDE SEQUENCE [LARGE SCALE GENOMIC DNA]</scope>
    <source>
        <strain evidence="4">BL9</strain>
    </source>
</reference>
<evidence type="ECO:0000313" key="3">
    <source>
        <dbReference type="EMBL" id="RZF23070.1"/>
    </source>
</evidence>
<dbReference type="RefSeq" id="WP_114706014.1">
    <property type="nucleotide sequence ID" value="NZ_QDKL01000001.1"/>
</dbReference>
<dbReference type="PANTHER" id="PTHR43048:SF3">
    <property type="entry name" value="METHYLMALONYL-COA EPIMERASE, MITOCHONDRIAL"/>
    <property type="match status" value="1"/>
</dbReference>
<name>A0ABY0IKJ0_9BACT</name>
<keyword evidence="1" id="KW-0479">Metal-binding</keyword>
<proteinExistence type="predicted"/>
<dbReference type="Gene3D" id="3.10.180.10">
    <property type="entry name" value="2,3-Dihydroxybiphenyl 1,2-Dioxygenase, domain 1"/>
    <property type="match status" value="1"/>
</dbReference>
<dbReference type="EMBL" id="QDKL01000001">
    <property type="protein sequence ID" value="RZF23070.1"/>
    <property type="molecule type" value="Genomic_DNA"/>
</dbReference>
<dbReference type="InterPro" id="IPR029068">
    <property type="entry name" value="Glyas_Bleomycin-R_OHBP_Dase"/>
</dbReference>
<dbReference type="InterPro" id="IPR037523">
    <property type="entry name" value="VOC_core"/>
</dbReference>
<dbReference type="GO" id="GO:0016829">
    <property type="term" value="F:lyase activity"/>
    <property type="evidence" value="ECO:0007669"/>
    <property type="project" value="UniProtKB-KW"/>
</dbReference>
<protein>
    <submittedName>
        <fullName evidence="3">Lactoylglutathione lyase</fullName>
    </submittedName>
</protein>
<keyword evidence="3" id="KW-0456">Lyase</keyword>
<evidence type="ECO:0000313" key="4">
    <source>
        <dbReference type="Proteomes" id="UP000443582"/>
    </source>
</evidence>
<evidence type="ECO:0000259" key="2">
    <source>
        <dbReference type="PROSITE" id="PS51819"/>
    </source>
</evidence>
<dbReference type="SUPFAM" id="SSF54593">
    <property type="entry name" value="Glyoxalase/Bleomycin resistance protein/Dihydroxybiphenyl dioxygenase"/>
    <property type="match status" value="1"/>
</dbReference>
<comment type="caution">
    <text evidence="3">The sequence shown here is derived from an EMBL/GenBank/DDBJ whole genome shotgun (WGS) entry which is preliminary data.</text>
</comment>